<keyword evidence="4" id="KW-1185">Reference proteome</keyword>
<protein>
    <submittedName>
        <fullName evidence="2">Uncharacterized protein</fullName>
    </submittedName>
</protein>
<dbReference type="EMBL" id="CAJNOJ010000081">
    <property type="protein sequence ID" value="CAF1058265.1"/>
    <property type="molecule type" value="Genomic_DNA"/>
</dbReference>
<evidence type="ECO:0000256" key="1">
    <source>
        <dbReference type="SAM" id="Phobius"/>
    </source>
</evidence>
<dbReference type="AlphaFoldDB" id="A0A814KXA7"/>
<name>A0A814KXA7_ADIRI</name>
<sequence>MAPFGVYYLSSLIIFFALLGVIGLIMACCGMPDSHGSSGSDDCGLGIVVFLLVAVIIFAVIGVFFGIVFTVITTKKIAKHHTKKLWLRQETKKYVVKDFQGRRDELHQVSSQRETRILLTEPQVAITTRDKQTSIPVKLISIKGLSMEND</sequence>
<organism evidence="2 4">
    <name type="scientific">Adineta ricciae</name>
    <name type="common">Rotifer</name>
    <dbReference type="NCBI Taxonomy" id="249248"/>
    <lineage>
        <taxon>Eukaryota</taxon>
        <taxon>Metazoa</taxon>
        <taxon>Spiralia</taxon>
        <taxon>Gnathifera</taxon>
        <taxon>Rotifera</taxon>
        <taxon>Eurotatoria</taxon>
        <taxon>Bdelloidea</taxon>
        <taxon>Adinetida</taxon>
        <taxon>Adinetidae</taxon>
        <taxon>Adineta</taxon>
    </lineage>
</organism>
<keyword evidence="1" id="KW-0812">Transmembrane</keyword>
<gene>
    <name evidence="3" type="ORF">EDS130_LOCUS17778</name>
    <name evidence="2" type="ORF">XAT740_LOCUS16131</name>
</gene>
<feature type="transmembrane region" description="Helical" evidence="1">
    <location>
        <begin position="7"/>
        <end position="27"/>
    </location>
</feature>
<feature type="transmembrane region" description="Helical" evidence="1">
    <location>
        <begin position="47"/>
        <end position="74"/>
    </location>
</feature>
<reference evidence="2" key="1">
    <citation type="submission" date="2021-02" db="EMBL/GenBank/DDBJ databases">
        <authorList>
            <person name="Nowell W R."/>
        </authorList>
    </citation>
    <scope>NUCLEOTIDE SEQUENCE</scope>
</reference>
<proteinExistence type="predicted"/>
<evidence type="ECO:0000313" key="3">
    <source>
        <dbReference type="EMBL" id="CAF1058265.1"/>
    </source>
</evidence>
<evidence type="ECO:0000313" key="2">
    <source>
        <dbReference type="EMBL" id="CAF1058016.1"/>
    </source>
</evidence>
<dbReference type="EMBL" id="CAJNOR010001018">
    <property type="protein sequence ID" value="CAF1058016.1"/>
    <property type="molecule type" value="Genomic_DNA"/>
</dbReference>
<dbReference type="Proteomes" id="UP000663852">
    <property type="component" value="Unassembled WGS sequence"/>
</dbReference>
<keyword evidence="1" id="KW-0472">Membrane</keyword>
<dbReference type="Proteomes" id="UP000663828">
    <property type="component" value="Unassembled WGS sequence"/>
</dbReference>
<keyword evidence="1" id="KW-1133">Transmembrane helix</keyword>
<comment type="caution">
    <text evidence="2">The sequence shown here is derived from an EMBL/GenBank/DDBJ whole genome shotgun (WGS) entry which is preliminary data.</text>
</comment>
<accession>A0A814KXA7</accession>
<evidence type="ECO:0000313" key="4">
    <source>
        <dbReference type="Proteomes" id="UP000663828"/>
    </source>
</evidence>